<gene>
    <name evidence="5" type="ORF">WI41_07355</name>
</gene>
<dbReference type="EMBL" id="LOTQ01000003">
    <property type="protein sequence ID" value="KVA11975.1"/>
    <property type="molecule type" value="Genomic_DNA"/>
</dbReference>
<dbReference type="PANTHER" id="PTHR30487">
    <property type="entry name" value="TYPE 4 PREPILIN-LIKE PROTEINS LEADER PEPTIDE-PROCESSING ENZYME"/>
    <property type="match status" value="1"/>
</dbReference>
<name>A0AAP1C8Z0_9BURK</name>
<dbReference type="InterPro" id="IPR000045">
    <property type="entry name" value="Prepilin_IV_endopep_pep"/>
</dbReference>
<keyword evidence="3" id="KW-0812">Transmembrane</keyword>
<dbReference type="AlphaFoldDB" id="A0AAP1C8Z0"/>
<feature type="transmembrane region" description="Helical" evidence="3">
    <location>
        <begin position="99"/>
        <end position="120"/>
    </location>
</feature>
<dbReference type="PANTHER" id="PTHR30487:SF0">
    <property type="entry name" value="PREPILIN LEADER PEPTIDASE_N-METHYLTRANSFERASE-RELATED"/>
    <property type="match status" value="1"/>
</dbReference>
<sequence length="165" mass="17382">MAHLLFTGIFLVWATLVGASDIRYRRIPNGLVIAGLVGALTGAAISGNPFGVTMGQSMIGAFVGLVCFSLFFALRVMGAADVKVFAVLGAWCGVQALPWLWLIASVAAAFHALSVMVLSRTSISALCKRDTPAMTLGGRRATPYAALLVMPAVVWLLHLTHVRGV</sequence>
<comment type="caution">
    <text evidence="5">The sequence shown here is derived from an EMBL/GenBank/DDBJ whole genome shotgun (WGS) entry which is preliminary data.</text>
</comment>
<proteinExistence type="inferred from homology"/>
<evidence type="ECO:0000313" key="5">
    <source>
        <dbReference type="EMBL" id="KVA11975.1"/>
    </source>
</evidence>
<dbReference type="PRINTS" id="PR00864">
    <property type="entry name" value="PREPILNPTASE"/>
</dbReference>
<evidence type="ECO:0000256" key="2">
    <source>
        <dbReference type="RuleBase" id="RU003793"/>
    </source>
</evidence>
<dbReference type="RefSeq" id="WP_059544252.1">
    <property type="nucleotide sequence ID" value="NZ_LOTQ01000003.1"/>
</dbReference>
<protein>
    <recommendedName>
        <fullName evidence="4">Prepilin type IV endopeptidase peptidase domain-containing protein</fullName>
    </recommendedName>
</protein>
<evidence type="ECO:0000256" key="1">
    <source>
        <dbReference type="ARBA" id="ARBA00005801"/>
    </source>
</evidence>
<evidence type="ECO:0000256" key="3">
    <source>
        <dbReference type="SAM" id="Phobius"/>
    </source>
</evidence>
<reference evidence="5 6" key="1">
    <citation type="submission" date="2015-11" db="EMBL/GenBank/DDBJ databases">
        <title>Expanding the genomic diversity of Burkholderia species for the development of highly accurate diagnostics.</title>
        <authorList>
            <person name="Sahl J."/>
            <person name="Keim P."/>
            <person name="Wagner D."/>
        </authorList>
    </citation>
    <scope>NUCLEOTIDE SEQUENCE [LARGE SCALE GENOMIC DNA]</scope>
    <source>
        <strain evidence="5 6">RF32-BP12</strain>
    </source>
</reference>
<dbReference type="InterPro" id="IPR050882">
    <property type="entry name" value="Prepilin_peptidase/N-MTase"/>
</dbReference>
<keyword evidence="3" id="KW-1133">Transmembrane helix</keyword>
<dbReference type="Pfam" id="PF01478">
    <property type="entry name" value="Peptidase_A24"/>
    <property type="match status" value="1"/>
</dbReference>
<dbReference type="Proteomes" id="UP000056450">
    <property type="component" value="Unassembled WGS sequence"/>
</dbReference>
<dbReference type="GO" id="GO:0006465">
    <property type="term" value="P:signal peptide processing"/>
    <property type="evidence" value="ECO:0007669"/>
    <property type="project" value="TreeGrafter"/>
</dbReference>
<evidence type="ECO:0000259" key="4">
    <source>
        <dbReference type="Pfam" id="PF01478"/>
    </source>
</evidence>
<dbReference type="GO" id="GO:0004190">
    <property type="term" value="F:aspartic-type endopeptidase activity"/>
    <property type="evidence" value="ECO:0007669"/>
    <property type="project" value="InterPro"/>
</dbReference>
<dbReference type="GO" id="GO:0005886">
    <property type="term" value="C:plasma membrane"/>
    <property type="evidence" value="ECO:0007669"/>
    <property type="project" value="TreeGrafter"/>
</dbReference>
<evidence type="ECO:0000313" key="6">
    <source>
        <dbReference type="Proteomes" id="UP000056450"/>
    </source>
</evidence>
<dbReference type="InterPro" id="IPR014032">
    <property type="entry name" value="Peptidase_A24A_bac"/>
</dbReference>
<feature type="domain" description="Prepilin type IV endopeptidase peptidase" evidence="4">
    <location>
        <begin position="9"/>
        <end position="112"/>
    </location>
</feature>
<accession>A0AAP1C8Z0</accession>
<feature type="transmembrane region" description="Helical" evidence="3">
    <location>
        <begin position="59"/>
        <end position="79"/>
    </location>
</feature>
<feature type="transmembrane region" description="Helical" evidence="3">
    <location>
        <begin position="29"/>
        <end position="47"/>
    </location>
</feature>
<comment type="similarity">
    <text evidence="1 2">Belongs to the peptidase A24 family.</text>
</comment>
<dbReference type="Gene3D" id="1.20.120.1220">
    <property type="match status" value="1"/>
</dbReference>
<feature type="transmembrane region" description="Helical" evidence="3">
    <location>
        <begin position="141"/>
        <end position="159"/>
    </location>
</feature>
<keyword evidence="3" id="KW-0472">Membrane</keyword>
<organism evidence="5 6">
    <name type="scientific">Burkholderia latens</name>
    <dbReference type="NCBI Taxonomy" id="488446"/>
    <lineage>
        <taxon>Bacteria</taxon>
        <taxon>Pseudomonadati</taxon>
        <taxon>Pseudomonadota</taxon>
        <taxon>Betaproteobacteria</taxon>
        <taxon>Burkholderiales</taxon>
        <taxon>Burkholderiaceae</taxon>
        <taxon>Burkholderia</taxon>
        <taxon>Burkholderia cepacia complex</taxon>
    </lineage>
</organism>